<keyword evidence="1" id="KW-0378">Hydrolase</keyword>
<gene>
    <name evidence="1" type="ORF">BC962_2614</name>
</gene>
<dbReference type="InterPro" id="IPR023198">
    <property type="entry name" value="PGP-like_dom2"/>
</dbReference>
<dbReference type="InterPro" id="IPR006439">
    <property type="entry name" value="HAD-SF_hydro_IA"/>
</dbReference>
<dbReference type="OrthoDB" id="9802350at2"/>
<dbReference type="PANTHER" id="PTHR47478:SF1">
    <property type="entry name" value="PYRIMIDINE 5'-NUCLEOTIDASE YJJG"/>
    <property type="match status" value="1"/>
</dbReference>
<dbReference type="CDD" id="cd04305">
    <property type="entry name" value="HAD_Neu5Ac-Pase_like"/>
    <property type="match status" value="1"/>
</dbReference>
<dbReference type="NCBIfam" id="TIGR02254">
    <property type="entry name" value="YjjG_YfnB"/>
    <property type="match status" value="1"/>
</dbReference>
<reference evidence="1 2" key="1">
    <citation type="submission" date="2018-10" db="EMBL/GenBank/DDBJ databases">
        <title>Genomic Encyclopedia of Archaeal and Bacterial Type Strains, Phase II (KMG-II): from individual species to whole genera.</title>
        <authorList>
            <person name="Goeker M."/>
        </authorList>
    </citation>
    <scope>NUCLEOTIDE SEQUENCE [LARGE SCALE GENOMIC DNA]</scope>
    <source>
        <strain evidence="1 2">DSM 19839</strain>
    </source>
</reference>
<sequence>MKFNNIKHVYFDLDHTLWDFDKNSALTFEVIFKEENIGLETQDFLNTYIPINMEYWAKYRNNLVSKESLRVGRLRDSFKALKIQVSDEVIDNLSNRYISVLPSFNHLLQDTKETLKYLRPNYKLHIITNGFEEIQHNKMQNSQISEYFDTITTSEEAGVKKPHLQIFNIALLKANATPENSIMIGDSYEADIEGAKNAGLQAVFFDYYDKKEIMQVPQIQKLKDLRMYL</sequence>
<dbReference type="EMBL" id="RBLG01000004">
    <property type="protein sequence ID" value="RKS44942.1"/>
    <property type="molecule type" value="Genomic_DNA"/>
</dbReference>
<dbReference type="InterPro" id="IPR041492">
    <property type="entry name" value="HAD_2"/>
</dbReference>
<dbReference type="InterPro" id="IPR036412">
    <property type="entry name" value="HAD-like_sf"/>
</dbReference>
<proteinExistence type="predicted"/>
<dbReference type="InterPro" id="IPR023214">
    <property type="entry name" value="HAD_sf"/>
</dbReference>
<dbReference type="PANTHER" id="PTHR47478">
    <property type="match status" value="1"/>
</dbReference>
<dbReference type="SFLD" id="SFLDG01129">
    <property type="entry name" value="C1.5:_HAD__Beta-PGM__Phosphata"/>
    <property type="match status" value="1"/>
</dbReference>
<keyword evidence="2" id="KW-1185">Reference proteome</keyword>
<dbReference type="GO" id="GO:0008253">
    <property type="term" value="F:5'-nucleotidase activity"/>
    <property type="evidence" value="ECO:0007669"/>
    <property type="project" value="InterPro"/>
</dbReference>
<dbReference type="SUPFAM" id="SSF56784">
    <property type="entry name" value="HAD-like"/>
    <property type="match status" value="1"/>
</dbReference>
<protein>
    <submittedName>
        <fullName evidence="1">Putative hydrolase of the HAD superfamily</fullName>
    </submittedName>
</protein>
<dbReference type="Pfam" id="PF13419">
    <property type="entry name" value="HAD_2"/>
    <property type="match status" value="1"/>
</dbReference>
<evidence type="ECO:0000313" key="2">
    <source>
        <dbReference type="Proteomes" id="UP000276282"/>
    </source>
</evidence>
<dbReference type="SFLD" id="SFLDG01135">
    <property type="entry name" value="C1.5.6:_HAD__Beta-PGM__Phospha"/>
    <property type="match status" value="1"/>
</dbReference>
<dbReference type="RefSeq" id="WP_121346441.1">
    <property type="nucleotide sequence ID" value="NZ_RBLG01000004.1"/>
</dbReference>
<organism evidence="1 2">
    <name type="scientific">Gillisia mitskevichiae</name>
    <dbReference type="NCBI Taxonomy" id="270921"/>
    <lineage>
        <taxon>Bacteria</taxon>
        <taxon>Pseudomonadati</taxon>
        <taxon>Bacteroidota</taxon>
        <taxon>Flavobacteriia</taxon>
        <taxon>Flavobacteriales</taxon>
        <taxon>Flavobacteriaceae</taxon>
        <taxon>Gillisia</taxon>
    </lineage>
</organism>
<dbReference type="Proteomes" id="UP000276282">
    <property type="component" value="Unassembled WGS sequence"/>
</dbReference>
<name>A0A495P6T1_9FLAO</name>
<dbReference type="Gene3D" id="3.40.50.1000">
    <property type="entry name" value="HAD superfamily/HAD-like"/>
    <property type="match status" value="1"/>
</dbReference>
<dbReference type="SFLD" id="SFLDS00003">
    <property type="entry name" value="Haloacid_Dehalogenase"/>
    <property type="match status" value="1"/>
</dbReference>
<dbReference type="PRINTS" id="PR00413">
    <property type="entry name" value="HADHALOGNASE"/>
</dbReference>
<dbReference type="NCBIfam" id="TIGR01549">
    <property type="entry name" value="HAD-SF-IA-v1"/>
    <property type="match status" value="1"/>
</dbReference>
<dbReference type="AlphaFoldDB" id="A0A495P6T1"/>
<comment type="caution">
    <text evidence="1">The sequence shown here is derived from an EMBL/GenBank/DDBJ whole genome shotgun (WGS) entry which is preliminary data.</text>
</comment>
<evidence type="ECO:0000313" key="1">
    <source>
        <dbReference type="EMBL" id="RKS44942.1"/>
    </source>
</evidence>
<accession>A0A495P6T1</accession>
<dbReference type="Gene3D" id="1.10.150.240">
    <property type="entry name" value="Putative phosphatase, domain 2"/>
    <property type="match status" value="1"/>
</dbReference>
<dbReference type="InterPro" id="IPR052550">
    <property type="entry name" value="Pyrimidine_5'-ntase_YjjG"/>
</dbReference>
<dbReference type="InterPro" id="IPR011951">
    <property type="entry name" value="HAD-SF_hydro_IA_YjjG/PynA"/>
</dbReference>